<evidence type="ECO:0000313" key="3">
    <source>
        <dbReference type="Proteomes" id="UP000054270"/>
    </source>
</evidence>
<proteinExistence type="predicted"/>
<dbReference type="OrthoDB" id="3235325at2759"/>
<evidence type="ECO:0000313" key="2">
    <source>
        <dbReference type="EMBL" id="KJA13688.1"/>
    </source>
</evidence>
<organism evidence="2 3">
    <name type="scientific">Hypholoma sublateritium (strain FD-334 SS-4)</name>
    <dbReference type="NCBI Taxonomy" id="945553"/>
    <lineage>
        <taxon>Eukaryota</taxon>
        <taxon>Fungi</taxon>
        <taxon>Dikarya</taxon>
        <taxon>Basidiomycota</taxon>
        <taxon>Agaricomycotina</taxon>
        <taxon>Agaricomycetes</taxon>
        <taxon>Agaricomycetidae</taxon>
        <taxon>Agaricales</taxon>
        <taxon>Agaricineae</taxon>
        <taxon>Strophariaceae</taxon>
        <taxon>Hypholoma</taxon>
    </lineage>
</organism>
<feature type="compositionally biased region" description="Polar residues" evidence="1">
    <location>
        <begin position="378"/>
        <end position="393"/>
    </location>
</feature>
<dbReference type="OMA" id="DSAREHY"/>
<dbReference type="AlphaFoldDB" id="A0A0D2LSD8"/>
<feature type="region of interest" description="Disordered" evidence="1">
    <location>
        <begin position="80"/>
        <end position="118"/>
    </location>
</feature>
<feature type="region of interest" description="Disordered" evidence="1">
    <location>
        <begin position="363"/>
        <end position="393"/>
    </location>
</feature>
<dbReference type="STRING" id="945553.A0A0D2LSD8"/>
<gene>
    <name evidence="2" type="ORF">HYPSUDRAFT_209335</name>
</gene>
<feature type="compositionally biased region" description="Basic and acidic residues" evidence="1">
    <location>
        <begin position="230"/>
        <end position="243"/>
    </location>
</feature>
<keyword evidence="3" id="KW-1185">Reference proteome</keyword>
<feature type="region of interest" description="Disordered" evidence="1">
    <location>
        <begin position="222"/>
        <end position="246"/>
    </location>
</feature>
<reference evidence="3" key="1">
    <citation type="submission" date="2014-04" db="EMBL/GenBank/DDBJ databases">
        <title>Evolutionary Origins and Diversification of the Mycorrhizal Mutualists.</title>
        <authorList>
            <consortium name="DOE Joint Genome Institute"/>
            <consortium name="Mycorrhizal Genomics Consortium"/>
            <person name="Kohler A."/>
            <person name="Kuo A."/>
            <person name="Nagy L.G."/>
            <person name="Floudas D."/>
            <person name="Copeland A."/>
            <person name="Barry K.W."/>
            <person name="Cichocki N."/>
            <person name="Veneault-Fourrey C."/>
            <person name="LaButti K."/>
            <person name="Lindquist E.A."/>
            <person name="Lipzen A."/>
            <person name="Lundell T."/>
            <person name="Morin E."/>
            <person name="Murat C."/>
            <person name="Riley R."/>
            <person name="Ohm R."/>
            <person name="Sun H."/>
            <person name="Tunlid A."/>
            <person name="Henrissat B."/>
            <person name="Grigoriev I.V."/>
            <person name="Hibbett D.S."/>
            <person name="Martin F."/>
        </authorList>
    </citation>
    <scope>NUCLEOTIDE SEQUENCE [LARGE SCALE GENOMIC DNA]</scope>
    <source>
        <strain evidence="3">FD-334 SS-4</strain>
    </source>
</reference>
<sequence>MVWKAKFETLQYVFDGARIPPHPSESFIRTAYNSLLNRVPALPEAERQQLDQKDYPLIEYWYKHQWTTLSVDRITNITGKAENENEDEDVGVDMEGEGEELRSTSPAPSAQRGQGRSRAGINVSMRYIQDKHGQVIDGHRAREIRMHARALFVGFAMQGRQFSSWGDADAISRRTFYNEMVKRFEELQYCDLDWKAEQIATDSFPGWKVTWLKKQKKSLEQLGTKRARQRSVDVESDPKRPKNVEITTMSPTPLLEASSAMRQLRKQPVPIVNIIPNTPVRLPPAAENSNLRLELEQRQFRHNSFLQPSKSYDFSINNPLDNDAFTAGQFIPAVPASDIGLQPPQAFETRGVPSQLVLGDRSMALRADPPAPAKRSRSGTTKMRPSKTSTTPRNLCALEWTISNPKGTTDEFSSYYDSLSAEAKTKWEKLSVEAKEPGKSAA</sequence>
<dbReference type="EMBL" id="KN817722">
    <property type="protein sequence ID" value="KJA13688.1"/>
    <property type="molecule type" value="Genomic_DNA"/>
</dbReference>
<feature type="compositionally biased region" description="Polar residues" evidence="1">
    <location>
        <begin position="103"/>
        <end position="114"/>
    </location>
</feature>
<evidence type="ECO:0000256" key="1">
    <source>
        <dbReference type="SAM" id="MobiDB-lite"/>
    </source>
</evidence>
<feature type="compositionally biased region" description="Acidic residues" evidence="1">
    <location>
        <begin position="84"/>
        <end position="98"/>
    </location>
</feature>
<dbReference type="Proteomes" id="UP000054270">
    <property type="component" value="Unassembled WGS sequence"/>
</dbReference>
<protein>
    <submittedName>
        <fullName evidence="2">Uncharacterized protein</fullName>
    </submittedName>
</protein>
<accession>A0A0D2LSD8</accession>
<name>A0A0D2LSD8_HYPSF</name>